<evidence type="ECO:0000256" key="2">
    <source>
        <dbReference type="ARBA" id="ARBA00022475"/>
    </source>
</evidence>
<dbReference type="PATRIC" id="fig|1423792.3.peg.2822"/>
<keyword evidence="10" id="KW-1185">Reference proteome</keyword>
<comment type="similarity">
    <text evidence="6">Belongs to the ThrE exporter (TC 2.A.79) family.</text>
</comment>
<comment type="subcellular location">
    <subcellularLocation>
        <location evidence="1">Cell membrane</location>
        <topology evidence="1">Multi-pass membrane protein</topology>
    </subcellularLocation>
</comment>
<evidence type="ECO:0000256" key="4">
    <source>
        <dbReference type="ARBA" id="ARBA00022989"/>
    </source>
</evidence>
<keyword evidence="4 7" id="KW-1133">Transmembrane helix</keyword>
<reference evidence="9 10" key="1">
    <citation type="journal article" date="2015" name="Genome Announc.">
        <title>Expanding the biotechnology potential of lactobacilli through comparative genomics of 213 strains and associated genera.</title>
        <authorList>
            <person name="Sun Z."/>
            <person name="Harris H.M."/>
            <person name="McCann A."/>
            <person name="Guo C."/>
            <person name="Argimon S."/>
            <person name="Zhang W."/>
            <person name="Yang X."/>
            <person name="Jeffery I.B."/>
            <person name="Cooney J.C."/>
            <person name="Kagawa T.F."/>
            <person name="Liu W."/>
            <person name="Song Y."/>
            <person name="Salvetti E."/>
            <person name="Wrobel A."/>
            <person name="Rasinkangas P."/>
            <person name="Parkhill J."/>
            <person name="Rea M.C."/>
            <person name="O'Sullivan O."/>
            <person name="Ritari J."/>
            <person name="Douillard F.P."/>
            <person name="Paul Ross R."/>
            <person name="Yang R."/>
            <person name="Briner A.E."/>
            <person name="Felis G.E."/>
            <person name="de Vos W.M."/>
            <person name="Barrangou R."/>
            <person name="Klaenhammer T.R."/>
            <person name="Caufield P.W."/>
            <person name="Cui Y."/>
            <person name="Zhang H."/>
            <person name="O'Toole P.W."/>
        </authorList>
    </citation>
    <scope>NUCLEOTIDE SEQUENCE [LARGE SCALE GENOMIC DNA]</scope>
    <source>
        <strain evidence="9 10">DSM 12744</strain>
    </source>
</reference>
<dbReference type="PANTHER" id="PTHR34390">
    <property type="entry name" value="UPF0442 PROTEIN YJJB-RELATED"/>
    <property type="match status" value="1"/>
</dbReference>
<feature type="domain" description="Threonine/serine exporter-like N-terminal" evidence="8">
    <location>
        <begin position="17"/>
        <end position="255"/>
    </location>
</feature>
<organism evidence="9 10">
    <name type="scientific">Schleiferilactobacillus perolens DSM 12744</name>
    <dbReference type="NCBI Taxonomy" id="1423792"/>
    <lineage>
        <taxon>Bacteria</taxon>
        <taxon>Bacillati</taxon>
        <taxon>Bacillota</taxon>
        <taxon>Bacilli</taxon>
        <taxon>Lactobacillales</taxon>
        <taxon>Lactobacillaceae</taxon>
        <taxon>Schleiferilactobacillus</taxon>
    </lineage>
</organism>
<protein>
    <recommendedName>
        <fullName evidence="8">Threonine/serine exporter-like N-terminal domain-containing protein</fullName>
    </recommendedName>
</protein>
<name>A0A0R1MX47_9LACO</name>
<feature type="transmembrane region" description="Helical" evidence="7">
    <location>
        <begin position="236"/>
        <end position="257"/>
    </location>
</feature>
<dbReference type="Proteomes" id="UP000051330">
    <property type="component" value="Unassembled WGS sequence"/>
</dbReference>
<evidence type="ECO:0000313" key="10">
    <source>
        <dbReference type="Proteomes" id="UP000051330"/>
    </source>
</evidence>
<evidence type="ECO:0000259" key="8">
    <source>
        <dbReference type="Pfam" id="PF06738"/>
    </source>
</evidence>
<evidence type="ECO:0000256" key="5">
    <source>
        <dbReference type="ARBA" id="ARBA00023136"/>
    </source>
</evidence>
<evidence type="ECO:0000256" key="6">
    <source>
        <dbReference type="ARBA" id="ARBA00034125"/>
    </source>
</evidence>
<dbReference type="OrthoDB" id="9813917at2"/>
<dbReference type="STRING" id="1423792.FD09_GL002762"/>
<dbReference type="RefSeq" id="WP_057820368.1">
    <property type="nucleotide sequence ID" value="NZ_AZEC01000006.1"/>
</dbReference>
<dbReference type="AlphaFoldDB" id="A0A0R1MX47"/>
<comment type="caution">
    <text evidence="9">The sequence shown here is derived from an EMBL/GenBank/DDBJ whole genome shotgun (WGS) entry which is preliminary data.</text>
</comment>
<proteinExistence type="inferred from homology"/>
<sequence>MEIQRQVGTYMERVMDACILAGRLMIANGSEMYRVEDTMRRIAQNAGIEHPVIFTTPTGIFVGLQDRPLTSLGTVDQRVLNIEKISRVNNLSRLFAAQQIDFDQLYAALRDVDRATPTFPLWLQCVGAAVASALLMIIFSGQYDWLDMPLAALAGTGGYLVAYYLGRFTRVYFITQTVAALAVGIIAYVGILLGLGHSIDNILIGGVMPLVPGVALTTSIRDLLAGDLLSGIARGVEAILSAVAIGVGIALIFRFLIPWA</sequence>
<dbReference type="PANTHER" id="PTHR34390:SF2">
    <property type="entry name" value="SUCCINATE TRANSPORTER SUBUNIT YJJP-RELATED"/>
    <property type="match status" value="1"/>
</dbReference>
<dbReference type="GO" id="GO:0022857">
    <property type="term" value="F:transmembrane transporter activity"/>
    <property type="evidence" value="ECO:0007669"/>
    <property type="project" value="InterPro"/>
</dbReference>
<accession>A0A0R1MX47</accession>
<dbReference type="Pfam" id="PF06738">
    <property type="entry name" value="ThrE"/>
    <property type="match status" value="1"/>
</dbReference>
<gene>
    <name evidence="9" type="ORF">FD09_GL002762</name>
</gene>
<feature type="transmembrane region" description="Helical" evidence="7">
    <location>
        <begin position="202"/>
        <end position="224"/>
    </location>
</feature>
<evidence type="ECO:0000256" key="1">
    <source>
        <dbReference type="ARBA" id="ARBA00004651"/>
    </source>
</evidence>
<evidence type="ECO:0000256" key="7">
    <source>
        <dbReference type="SAM" id="Phobius"/>
    </source>
</evidence>
<dbReference type="EMBL" id="AZEC01000006">
    <property type="protein sequence ID" value="KRL12775.1"/>
    <property type="molecule type" value="Genomic_DNA"/>
</dbReference>
<evidence type="ECO:0000256" key="3">
    <source>
        <dbReference type="ARBA" id="ARBA00022692"/>
    </source>
</evidence>
<evidence type="ECO:0000313" key="9">
    <source>
        <dbReference type="EMBL" id="KRL12775.1"/>
    </source>
</evidence>
<dbReference type="InterPro" id="IPR050539">
    <property type="entry name" value="ThrE_Dicarb/AminoAcid_Exp"/>
</dbReference>
<feature type="transmembrane region" description="Helical" evidence="7">
    <location>
        <begin position="178"/>
        <end position="196"/>
    </location>
</feature>
<feature type="transmembrane region" description="Helical" evidence="7">
    <location>
        <begin position="119"/>
        <end position="139"/>
    </location>
</feature>
<dbReference type="InterPro" id="IPR010619">
    <property type="entry name" value="ThrE-like_N"/>
</dbReference>
<keyword evidence="5 7" id="KW-0472">Membrane</keyword>
<dbReference type="GO" id="GO:0005886">
    <property type="term" value="C:plasma membrane"/>
    <property type="evidence" value="ECO:0007669"/>
    <property type="project" value="UniProtKB-SubCell"/>
</dbReference>
<keyword evidence="2" id="KW-1003">Cell membrane</keyword>
<dbReference type="GO" id="GO:0015744">
    <property type="term" value="P:succinate transport"/>
    <property type="evidence" value="ECO:0007669"/>
    <property type="project" value="TreeGrafter"/>
</dbReference>
<keyword evidence="3 7" id="KW-0812">Transmembrane</keyword>